<dbReference type="AlphaFoldDB" id="A0A9D4DJ77"/>
<dbReference type="Proteomes" id="UP000828390">
    <property type="component" value="Unassembled WGS sequence"/>
</dbReference>
<evidence type="ECO:0000313" key="2">
    <source>
        <dbReference type="Proteomes" id="UP000828390"/>
    </source>
</evidence>
<protein>
    <submittedName>
        <fullName evidence="1">Uncharacterized protein</fullName>
    </submittedName>
</protein>
<keyword evidence="2" id="KW-1185">Reference proteome</keyword>
<reference evidence="1" key="2">
    <citation type="submission" date="2020-11" db="EMBL/GenBank/DDBJ databases">
        <authorList>
            <person name="McCartney M.A."/>
            <person name="Auch B."/>
            <person name="Kono T."/>
            <person name="Mallez S."/>
            <person name="Becker A."/>
            <person name="Gohl D.M."/>
            <person name="Silverstein K.A.T."/>
            <person name="Koren S."/>
            <person name="Bechman K.B."/>
            <person name="Herman A."/>
            <person name="Abrahante J.E."/>
            <person name="Garbe J."/>
        </authorList>
    </citation>
    <scope>NUCLEOTIDE SEQUENCE</scope>
    <source>
        <strain evidence="1">Duluth1</strain>
        <tissue evidence="1">Whole animal</tissue>
    </source>
</reference>
<sequence length="101" mass="11302">MKRDSNPCGITNICDLPTGQILVADLCNNKVKLLNQLYPVVSHWDLAAHTQIMCQMTPRELAVTLNDYNNDTHAVQFISNSQLVNGRNLQLQHGCIDIAQQ</sequence>
<evidence type="ECO:0000313" key="1">
    <source>
        <dbReference type="EMBL" id="KAH3749077.1"/>
    </source>
</evidence>
<name>A0A9D4DJ77_DREPO</name>
<organism evidence="1 2">
    <name type="scientific">Dreissena polymorpha</name>
    <name type="common">Zebra mussel</name>
    <name type="synonym">Mytilus polymorpha</name>
    <dbReference type="NCBI Taxonomy" id="45954"/>
    <lineage>
        <taxon>Eukaryota</taxon>
        <taxon>Metazoa</taxon>
        <taxon>Spiralia</taxon>
        <taxon>Lophotrochozoa</taxon>
        <taxon>Mollusca</taxon>
        <taxon>Bivalvia</taxon>
        <taxon>Autobranchia</taxon>
        <taxon>Heteroconchia</taxon>
        <taxon>Euheterodonta</taxon>
        <taxon>Imparidentia</taxon>
        <taxon>Neoheterodontei</taxon>
        <taxon>Myida</taxon>
        <taxon>Dreissenoidea</taxon>
        <taxon>Dreissenidae</taxon>
        <taxon>Dreissena</taxon>
    </lineage>
</organism>
<comment type="caution">
    <text evidence="1">The sequence shown here is derived from an EMBL/GenBank/DDBJ whole genome shotgun (WGS) entry which is preliminary data.</text>
</comment>
<proteinExistence type="predicted"/>
<accession>A0A9D4DJ77</accession>
<reference evidence="1" key="1">
    <citation type="journal article" date="2019" name="bioRxiv">
        <title>The Genome of the Zebra Mussel, Dreissena polymorpha: A Resource for Invasive Species Research.</title>
        <authorList>
            <person name="McCartney M.A."/>
            <person name="Auch B."/>
            <person name="Kono T."/>
            <person name="Mallez S."/>
            <person name="Zhang Y."/>
            <person name="Obille A."/>
            <person name="Becker A."/>
            <person name="Abrahante J.E."/>
            <person name="Garbe J."/>
            <person name="Badalamenti J.P."/>
            <person name="Herman A."/>
            <person name="Mangelson H."/>
            <person name="Liachko I."/>
            <person name="Sullivan S."/>
            <person name="Sone E.D."/>
            <person name="Koren S."/>
            <person name="Silverstein K.A.T."/>
            <person name="Beckman K.B."/>
            <person name="Gohl D.M."/>
        </authorList>
    </citation>
    <scope>NUCLEOTIDE SEQUENCE</scope>
    <source>
        <strain evidence="1">Duluth1</strain>
        <tissue evidence="1">Whole animal</tissue>
    </source>
</reference>
<dbReference type="EMBL" id="JAIWYP010000010">
    <property type="protein sequence ID" value="KAH3749077.1"/>
    <property type="molecule type" value="Genomic_DNA"/>
</dbReference>
<gene>
    <name evidence="1" type="ORF">DPMN_183567</name>
</gene>